<protein>
    <submittedName>
        <fullName evidence="1">Uncharacterized protein</fullName>
    </submittedName>
</protein>
<dbReference type="EMBL" id="VEVO01000003">
    <property type="protein sequence ID" value="KAF0043787.1"/>
    <property type="molecule type" value="Genomic_DNA"/>
</dbReference>
<dbReference type="AlphaFoldDB" id="A0A6A4TBC2"/>
<comment type="caution">
    <text evidence="1">The sequence shown here is derived from an EMBL/GenBank/DDBJ whole genome shotgun (WGS) entry which is preliminary data.</text>
</comment>
<name>A0A6A4TBC2_SCOMX</name>
<organism evidence="1 2">
    <name type="scientific">Scophthalmus maximus</name>
    <name type="common">Turbot</name>
    <name type="synonym">Psetta maxima</name>
    <dbReference type="NCBI Taxonomy" id="52904"/>
    <lineage>
        <taxon>Eukaryota</taxon>
        <taxon>Metazoa</taxon>
        <taxon>Chordata</taxon>
        <taxon>Craniata</taxon>
        <taxon>Vertebrata</taxon>
        <taxon>Euteleostomi</taxon>
        <taxon>Actinopterygii</taxon>
        <taxon>Neopterygii</taxon>
        <taxon>Teleostei</taxon>
        <taxon>Neoteleostei</taxon>
        <taxon>Acanthomorphata</taxon>
        <taxon>Carangaria</taxon>
        <taxon>Pleuronectiformes</taxon>
        <taxon>Pleuronectoidei</taxon>
        <taxon>Scophthalmidae</taxon>
        <taxon>Scophthalmus</taxon>
    </lineage>
</organism>
<gene>
    <name evidence="1" type="ORF">F2P81_002945</name>
</gene>
<proteinExistence type="predicted"/>
<reference evidence="1 2" key="1">
    <citation type="submission" date="2019-06" db="EMBL/GenBank/DDBJ databases">
        <title>Draft genomes of female and male turbot (Scophthalmus maximus).</title>
        <authorList>
            <person name="Xu H."/>
            <person name="Xu X.-W."/>
            <person name="Shao C."/>
            <person name="Chen S."/>
        </authorList>
    </citation>
    <scope>NUCLEOTIDE SEQUENCE [LARGE SCALE GENOMIC DNA]</scope>
    <source>
        <strain evidence="1">Ysfricsl-2016a</strain>
        <tissue evidence="1">Blood</tissue>
    </source>
</reference>
<evidence type="ECO:0000313" key="1">
    <source>
        <dbReference type="EMBL" id="KAF0043787.1"/>
    </source>
</evidence>
<dbReference type="Proteomes" id="UP000438429">
    <property type="component" value="Unassembled WGS sequence"/>
</dbReference>
<accession>A0A6A4TBC2</accession>
<sequence length="83" mass="9307">MVHFTSKHQIRVTHVHRSKYGGKPIRPFSTSVLDELERLRCHDEGFSSSPPLQVSLQMDLSTATVSEAEADAQYLKMCMISSA</sequence>
<evidence type="ECO:0000313" key="2">
    <source>
        <dbReference type="Proteomes" id="UP000438429"/>
    </source>
</evidence>